<evidence type="ECO:0000313" key="5">
    <source>
        <dbReference type="Proteomes" id="UP000198427"/>
    </source>
</evidence>
<dbReference type="InterPro" id="IPR041607">
    <property type="entry name" value="HU-HIG"/>
</dbReference>
<reference evidence="4 5" key="1">
    <citation type="submission" date="2017-06" db="EMBL/GenBank/DDBJ databases">
        <authorList>
            <person name="Varghese N."/>
            <person name="Submissions S."/>
        </authorList>
    </citation>
    <scope>NUCLEOTIDE SEQUENCE [LARGE SCALE GENOMIC DNA]</scope>
    <source>
        <strain evidence="4 5">DSM 26989</strain>
    </source>
</reference>
<feature type="domain" description="HU" evidence="3">
    <location>
        <begin position="7"/>
        <end position="119"/>
    </location>
</feature>
<evidence type="ECO:0000256" key="2">
    <source>
        <dbReference type="SAM" id="MobiDB-lite"/>
    </source>
</evidence>
<dbReference type="InterPro" id="IPR010992">
    <property type="entry name" value="IHF-like_DNA-bd_dom_sf"/>
</dbReference>
<proteinExistence type="predicted"/>
<dbReference type="RefSeq" id="WP_089366197.1">
    <property type="nucleotide sequence ID" value="NZ_CP023864.1"/>
</dbReference>
<dbReference type="SUPFAM" id="SSF47729">
    <property type="entry name" value="IHF-like DNA-binding proteins"/>
    <property type="match status" value="1"/>
</dbReference>
<evidence type="ECO:0000256" key="1">
    <source>
        <dbReference type="ARBA" id="ARBA00023125"/>
    </source>
</evidence>
<dbReference type="OrthoDB" id="1070929at2"/>
<dbReference type="Pfam" id="PF18291">
    <property type="entry name" value="HU-HIG"/>
    <property type="match status" value="1"/>
</dbReference>
<keyword evidence="1 4" id="KW-0238">DNA-binding</keyword>
<evidence type="ECO:0000259" key="3">
    <source>
        <dbReference type="Pfam" id="PF18291"/>
    </source>
</evidence>
<dbReference type="Proteomes" id="UP000198427">
    <property type="component" value="Unassembled WGS sequence"/>
</dbReference>
<dbReference type="GeneID" id="94029827"/>
<protein>
    <submittedName>
        <fullName evidence="4">DNA-binding protein, histone-like, putative</fullName>
    </submittedName>
</protein>
<comment type="caution">
    <text evidence="4">The sequence shown here is derived from an EMBL/GenBank/DDBJ whole genome shotgun (WGS) entry which is preliminary data.</text>
</comment>
<feature type="compositionally biased region" description="Basic and acidic residues" evidence="2">
    <location>
        <begin position="133"/>
        <end position="148"/>
    </location>
</feature>
<dbReference type="EMBL" id="FZNZ01000013">
    <property type="protein sequence ID" value="SNR84090.1"/>
    <property type="molecule type" value="Genomic_DNA"/>
</dbReference>
<keyword evidence="5" id="KW-1185">Reference proteome</keyword>
<sequence length="156" mass="17340">MANKPIQFILKEQKLNIGKQAGKTVIVARPTGRQRVDFRNFCERIAKSTTFNAQEVAAVLNLASETARDIVANGDIVEFGDLGTLTPSFKSKAVLKGEQFRAQQHIEKPVVKLLASRKYFTLNDVTFEQVTPGEKKAKKEKKTEKKNENPGPVPAD</sequence>
<dbReference type="KEGG" id="pje:CRM71_10590"/>
<name>A0A2K9HBM8_9BACT</name>
<accession>A0A2K9HBM8</accession>
<dbReference type="AlphaFoldDB" id="A0A2K9HBM8"/>
<organism evidence="4 5">
    <name type="scientific">Prevotella jejuni</name>
    <dbReference type="NCBI Taxonomy" id="1177574"/>
    <lineage>
        <taxon>Bacteria</taxon>
        <taxon>Pseudomonadati</taxon>
        <taxon>Bacteroidota</taxon>
        <taxon>Bacteroidia</taxon>
        <taxon>Bacteroidales</taxon>
        <taxon>Prevotellaceae</taxon>
        <taxon>Prevotella</taxon>
    </lineage>
</organism>
<feature type="region of interest" description="Disordered" evidence="2">
    <location>
        <begin position="131"/>
        <end position="156"/>
    </location>
</feature>
<gene>
    <name evidence="4" type="ORF">SAMN06265364_11387</name>
</gene>
<evidence type="ECO:0000313" key="4">
    <source>
        <dbReference type="EMBL" id="SNR84090.1"/>
    </source>
</evidence>
<dbReference type="GO" id="GO:0003677">
    <property type="term" value="F:DNA binding"/>
    <property type="evidence" value="ECO:0007669"/>
    <property type="project" value="UniProtKB-KW"/>
</dbReference>